<accession>A0A6N3EQ34</accession>
<feature type="domain" description="SH3b" evidence="3">
    <location>
        <begin position="35"/>
        <end position="98"/>
    </location>
</feature>
<dbReference type="InterPro" id="IPR003646">
    <property type="entry name" value="SH3-like_bac-type"/>
</dbReference>
<dbReference type="PANTHER" id="PTHR34408">
    <property type="entry name" value="FAMILY PROTEIN, PUTATIVE-RELATED"/>
    <property type="match status" value="1"/>
</dbReference>
<dbReference type="InterPro" id="IPR059180">
    <property type="entry name" value="3D_YorM"/>
</dbReference>
<dbReference type="SUPFAM" id="SSF50044">
    <property type="entry name" value="SH3-domain"/>
    <property type="match status" value="1"/>
</dbReference>
<dbReference type="CDD" id="cd14667">
    <property type="entry name" value="3D_containing_proteins"/>
    <property type="match status" value="1"/>
</dbReference>
<sequence>MIKKLTSTAVATLTILTMMNTGAVFADSKDANEKEPVALVNVEKLNIRSGPSTSYDIIGSFEKEDSVDLISIKDGWYKIKLEDGKKAWTNGQYITLDGEVTVDKLNVRKGPAITYDIVDTKEKEDKVKIVNSDENGWYEIELSDGETGFICGKYIETEAENKHDYSDLYNTNKDTSRSTSSSKSSVKAKSTKASTKSNKSSSNVVSTMTVSATAYAGDSITATGTTPKVGRTIAVDPSIIPYGTRVYIPALGGTYVAEDCGGGIKGNRIDIFMGSESQCNSWGVRSIEIQILK</sequence>
<dbReference type="InterPro" id="IPR010611">
    <property type="entry name" value="3D_dom"/>
</dbReference>
<dbReference type="PROSITE" id="PS51781">
    <property type="entry name" value="SH3B"/>
    <property type="match status" value="2"/>
</dbReference>
<dbReference type="GO" id="GO:0019867">
    <property type="term" value="C:outer membrane"/>
    <property type="evidence" value="ECO:0007669"/>
    <property type="project" value="InterPro"/>
</dbReference>
<dbReference type="InterPro" id="IPR036028">
    <property type="entry name" value="SH3-like_dom_sf"/>
</dbReference>
<feature type="domain" description="SH3b" evidence="3">
    <location>
        <begin position="99"/>
        <end position="159"/>
    </location>
</feature>
<dbReference type="AlphaFoldDB" id="A0A6N3EQ34"/>
<dbReference type="SUPFAM" id="SSF50685">
    <property type="entry name" value="Barwin-like endoglucanases"/>
    <property type="match status" value="1"/>
</dbReference>
<evidence type="ECO:0000259" key="3">
    <source>
        <dbReference type="PROSITE" id="PS51781"/>
    </source>
</evidence>
<dbReference type="InterPro" id="IPR052354">
    <property type="entry name" value="Cell_Wall_Dynamics_Protein"/>
</dbReference>
<dbReference type="RefSeq" id="WP_024037947.1">
    <property type="nucleotide sequence ID" value="NZ_CACRUE010000039.1"/>
</dbReference>
<dbReference type="GO" id="GO:0004553">
    <property type="term" value="F:hydrolase activity, hydrolyzing O-glycosyl compounds"/>
    <property type="evidence" value="ECO:0007669"/>
    <property type="project" value="InterPro"/>
</dbReference>
<reference evidence="4" key="1">
    <citation type="submission" date="2019-11" db="EMBL/GenBank/DDBJ databases">
        <authorList>
            <person name="Feng L."/>
        </authorList>
    </citation>
    <scope>NUCLEOTIDE SEQUENCE</scope>
    <source>
        <strain evidence="4">IbartlettiiLFYP30</strain>
    </source>
</reference>
<dbReference type="EMBL" id="CACRUE010000039">
    <property type="protein sequence ID" value="VYU42255.1"/>
    <property type="molecule type" value="Genomic_DNA"/>
</dbReference>
<gene>
    <name evidence="4" type="primary">yocH_1</name>
    <name evidence="4" type="ORF">IBLFYP30_02622</name>
</gene>
<feature type="chain" id="PRO_5026713947" evidence="2">
    <location>
        <begin position="27"/>
        <end position="293"/>
    </location>
</feature>
<dbReference type="Pfam" id="PF08239">
    <property type="entry name" value="SH3_3"/>
    <property type="match status" value="2"/>
</dbReference>
<feature type="compositionally biased region" description="Low complexity" evidence="1">
    <location>
        <begin position="170"/>
        <end position="202"/>
    </location>
</feature>
<evidence type="ECO:0000256" key="1">
    <source>
        <dbReference type="SAM" id="MobiDB-lite"/>
    </source>
</evidence>
<evidence type="ECO:0000256" key="2">
    <source>
        <dbReference type="SAM" id="SignalP"/>
    </source>
</evidence>
<evidence type="ECO:0000313" key="4">
    <source>
        <dbReference type="EMBL" id="VYU42255.1"/>
    </source>
</evidence>
<feature type="signal peptide" evidence="2">
    <location>
        <begin position="1"/>
        <end position="26"/>
    </location>
</feature>
<organism evidence="4">
    <name type="scientific">Intestinibacter bartlettii</name>
    <dbReference type="NCBI Taxonomy" id="261299"/>
    <lineage>
        <taxon>Bacteria</taxon>
        <taxon>Bacillati</taxon>
        <taxon>Bacillota</taxon>
        <taxon>Clostridia</taxon>
        <taxon>Peptostreptococcales</taxon>
        <taxon>Peptostreptococcaceae</taxon>
        <taxon>Intestinibacter</taxon>
    </lineage>
</organism>
<proteinExistence type="predicted"/>
<keyword evidence="2" id="KW-0732">Signal</keyword>
<protein>
    <submittedName>
        <fullName evidence="4">Cell wall-binding protein YocH</fullName>
    </submittedName>
</protein>
<dbReference type="GO" id="GO:0009254">
    <property type="term" value="P:peptidoglycan turnover"/>
    <property type="evidence" value="ECO:0007669"/>
    <property type="project" value="InterPro"/>
</dbReference>
<dbReference type="Pfam" id="PF06725">
    <property type="entry name" value="3D"/>
    <property type="match status" value="1"/>
</dbReference>
<dbReference type="Gene3D" id="2.30.30.40">
    <property type="entry name" value="SH3 Domains"/>
    <property type="match status" value="2"/>
</dbReference>
<dbReference type="Gene3D" id="2.40.40.10">
    <property type="entry name" value="RlpA-like domain"/>
    <property type="match status" value="1"/>
</dbReference>
<dbReference type="SMART" id="SM00287">
    <property type="entry name" value="SH3b"/>
    <property type="match status" value="2"/>
</dbReference>
<feature type="region of interest" description="Disordered" evidence="1">
    <location>
        <begin position="166"/>
        <end position="202"/>
    </location>
</feature>
<name>A0A6N3EQ34_9FIRM</name>
<dbReference type="InterPro" id="IPR036908">
    <property type="entry name" value="RlpA-like_sf"/>
</dbReference>